<keyword evidence="4 8" id="KW-1133">Transmembrane helix</keyword>
<feature type="compositionally biased region" description="Basic and acidic residues" evidence="7">
    <location>
        <begin position="393"/>
        <end position="404"/>
    </location>
</feature>
<dbReference type="CDD" id="cd23995">
    <property type="entry name" value="Seipin_BSCL2_like"/>
    <property type="match status" value="1"/>
</dbReference>
<dbReference type="InterPro" id="IPR009617">
    <property type="entry name" value="Seipin"/>
</dbReference>
<gene>
    <name evidence="9" type="ORF">K491DRAFT_694899</name>
</gene>
<organism evidence="9 10">
    <name type="scientific">Lophiostoma macrostomum CBS 122681</name>
    <dbReference type="NCBI Taxonomy" id="1314788"/>
    <lineage>
        <taxon>Eukaryota</taxon>
        <taxon>Fungi</taxon>
        <taxon>Dikarya</taxon>
        <taxon>Ascomycota</taxon>
        <taxon>Pezizomycotina</taxon>
        <taxon>Dothideomycetes</taxon>
        <taxon>Pleosporomycetidae</taxon>
        <taxon>Pleosporales</taxon>
        <taxon>Lophiostomataceae</taxon>
        <taxon>Lophiostoma</taxon>
    </lineage>
</organism>
<evidence type="ECO:0000313" key="9">
    <source>
        <dbReference type="EMBL" id="KAF2653289.1"/>
    </source>
</evidence>
<feature type="region of interest" description="Disordered" evidence="7">
    <location>
        <begin position="192"/>
        <end position="220"/>
    </location>
</feature>
<keyword evidence="6 8" id="KW-0472">Membrane</keyword>
<dbReference type="PANTHER" id="PTHR21212">
    <property type="entry name" value="BERNARDINELLI-SEIP CONGENITAL LIPODYSTROPHY 2 HOMOLOG BSCL2 PROTEIN"/>
    <property type="match status" value="1"/>
</dbReference>
<dbReference type="EMBL" id="MU004384">
    <property type="protein sequence ID" value="KAF2653289.1"/>
    <property type="molecule type" value="Genomic_DNA"/>
</dbReference>
<evidence type="ECO:0000256" key="8">
    <source>
        <dbReference type="SAM" id="Phobius"/>
    </source>
</evidence>
<dbReference type="GO" id="GO:0005789">
    <property type="term" value="C:endoplasmic reticulum membrane"/>
    <property type="evidence" value="ECO:0007669"/>
    <property type="project" value="UniProtKB-SubCell"/>
</dbReference>
<proteinExistence type="predicted"/>
<feature type="compositionally biased region" description="Acidic residues" evidence="7">
    <location>
        <begin position="503"/>
        <end position="512"/>
    </location>
</feature>
<keyword evidence="10" id="KW-1185">Reference proteome</keyword>
<keyword evidence="5" id="KW-0443">Lipid metabolism</keyword>
<evidence type="ECO:0000256" key="7">
    <source>
        <dbReference type="SAM" id="MobiDB-lite"/>
    </source>
</evidence>
<feature type="compositionally biased region" description="Polar residues" evidence="7">
    <location>
        <begin position="441"/>
        <end position="469"/>
    </location>
</feature>
<sequence>MDDVEDDYESEGGIVGRVKAILLAPLRILLSPTLLRTYLRTLLILVTSSILFGAAVIAYSAFYYKFIPVKGVEVPVYLQYSSSSSSSDAVRVPASSQPPWDNAQAAANAGAGAGAKAGVLHPHPHGIANIHGLTSRQKYDVTVQIVLPRSEKNLGIGNWMVGLEMRGPVTMGGGVKSLLGWGEEWDVDDFSAGGEGAVRRGRESVGGDSDGFGFATGTGSGTGSGTGAGAGAGAGAAAGHIKDNLQSSSHSSSTQKPLTLARSLRPAILTYRSPAVSLAYRLLRLPLYVLDLHTESETIDIRMMEGVEFDKGWRNVPSSLKLEIRARAPLDVYRVTVRFAARLEGLRWVMHNHRVISAVLFTSLFWGVEMGVLLGTWGVAVLLFSGSGSGRAIKDEGVDEDGHRERKKIKKEASASASGTITPKLEPDDERDSDDEPETPLSDTSHTFPTLSSQRPLHYSSATSLSDHAQASPEAAAFVQRVKRERGGTPGLEDVPSARTEAEADDEDEEEGYRDSGIGTSVESAREGLGLARRRSQRGFKDG</sequence>
<reference evidence="9" key="1">
    <citation type="journal article" date="2020" name="Stud. Mycol.">
        <title>101 Dothideomycetes genomes: a test case for predicting lifestyles and emergence of pathogens.</title>
        <authorList>
            <person name="Haridas S."/>
            <person name="Albert R."/>
            <person name="Binder M."/>
            <person name="Bloem J."/>
            <person name="Labutti K."/>
            <person name="Salamov A."/>
            <person name="Andreopoulos B."/>
            <person name="Baker S."/>
            <person name="Barry K."/>
            <person name="Bills G."/>
            <person name="Bluhm B."/>
            <person name="Cannon C."/>
            <person name="Castanera R."/>
            <person name="Culley D."/>
            <person name="Daum C."/>
            <person name="Ezra D."/>
            <person name="Gonzalez J."/>
            <person name="Henrissat B."/>
            <person name="Kuo A."/>
            <person name="Liang C."/>
            <person name="Lipzen A."/>
            <person name="Lutzoni F."/>
            <person name="Magnuson J."/>
            <person name="Mondo S."/>
            <person name="Nolan M."/>
            <person name="Ohm R."/>
            <person name="Pangilinan J."/>
            <person name="Park H.-J."/>
            <person name="Ramirez L."/>
            <person name="Alfaro M."/>
            <person name="Sun H."/>
            <person name="Tritt A."/>
            <person name="Yoshinaga Y."/>
            <person name="Zwiers L.-H."/>
            <person name="Turgeon B."/>
            <person name="Goodwin S."/>
            <person name="Spatafora J."/>
            <person name="Crous P."/>
            <person name="Grigoriev I."/>
        </authorList>
    </citation>
    <scope>NUCLEOTIDE SEQUENCE</scope>
    <source>
        <strain evidence="9">CBS 122681</strain>
    </source>
</reference>
<dbReference type="Pfam" id="PF06775">
    <property type="entry name" value="Seipin"/>
    <property type="match status" value="1"/>
</dbReference>
<dbReference type="OrthoDB" id="3990054at2759"/>
<keyword evidence="3" id="KW-0256">Endoplasmic reticulum</keyword>
<evidence type="ECO:0008006" key="11">
    <source>
        <dbReference type="Google" id="ProtNLM"/>
    </source>
</evidence>
<dbReference type="AlphaFoldDB" id="A0A6A6SZT0"/>
<name>A0A6A6SZT0_9PLEO</name>
<feature type="compositionally biased region" description="Acidic residues" evidence="7">
    <location>
        <begin position="427"/>
        <end position="438"/>
    </location>
</feature>
<dbReference type="PANTHER" id="PTHR21212:SF0">
    <property type="entry name" value="SEIPIN"/>
    <property type="match status" value="1"/>
</dbReference>
<evidence type="ECO:0000256" key="3">
    <source>
        <dbReference type="ARBA" id="ARBA00022824"/>
    </source>
</evidence>
<accession>A0A6A6SZT0</accession>
<keyword evidence="2 8" id="KW-0812">Transmembrane</keyword>
<protein>
    <recommendedName>
        <fullName evidence="11">Adipose-regulatory protein-domain-containing protein</fullName>
    </recommendedName>
</protein>
<dbReference type="GO" id="GO:0140042">
    <property type="term" value="P:lipid droplet formation"/>
    <property type="evidence" value="ECO:0007669"/>
    <property type="project" value="UniProtKB-ARBA"/>
</dbReference>
<evidence type="ECO:0000256" key="1">
    <source>
        <dbReference type="ARBA" id="ARBA00004477"/>
    </source>
</evidence>
<dbReference type="Proteomes" id="UP000799324">
    <property type="component" value="Unassembled WGS sequence"/>
</dbReference>
<comment type="subcellular location">
    <subcellularLocation>
        <location evidence="1">Endoplasmic reticulum membrane</location>
        <topology evidence="1">Multi-pass membrane protein</topology>
    </subcellularLocation>
</comment>
<dbReference type="GO" id="GO:0006629">
    <property type="term" value="P:lipid metabolic process"/>
    <property type="evidence" value="ECO:0007669"/>
    <property type="project" value="UniProtKB-KW"/>
</dbReference>
<evidence type="ECO:0000256" key="6">
    <source>
        <dbReference type="ARBA" id="ARBA00023136"/>
    </source>
</evidence>
<evidence type="ECO:0000256" key="2">
    <source>
        <dbReference type="ARBA" id="ARBA00022692"/>
    </source>
</evidence>
<feature type="compositionally biased region" description="Gly residues" evidence="7">
    <location>
        <begin position="208"/>
        <end position="220"/>
    </location>
</feature>
<evidence type="ECO:0000256" key="4">
    <source>
        <dbReference type="ARBA" id="ARBA00022989"/>
    </source>
</evidence>
<feature type="compositionally biased region" description="Basic residues" evidence="7">
    <location>
        <begin position="532"/>
        <end position="543"/>
    </location>
</feature>
<feature type="transmembrane region" description="Helical" evidence="8">
    <location>
        <begin position="12"/>
        <end position="30"/>
    </location>
</feature>
<feature type="transmembrane region" description="Helical" evidence="8">
    <location>
        <begin position="42"/>
        <end position="64"/>
    </location>
</feature>
<evidence type="ECO:0000256" key="5">
    <source>
        <dbReference type="ARBA" id="ARBA00023098"/>
    </source>
</evidence>
<feature type="region of interest" description="Disordered" evidence="7">
    <location>
        <begin position="393"/>
        <end position="543"/>
    </location>
</feature>
<evidence type="ECO:0000313" key="10">
    <source>
        <dbReference type="Proteomes" id="UP000799324"/>
    </source>
</evidence>